<dbReference type="InterPro" id="IPR043428">
    <property type="entry name" value="LivM-like"/>
</dbReference>
<accession>A0A1Z3HPB6</accession>
<keyword evidence="5 6" id="KW-0472">Membrane</keyword>
<evidence type="ECO:0000313" key="8">
    <source>
        <dbReference type="Proteomes" id="UP000191901"/>
    </source>
</evidence>
<evidence type="ECO:0000256" key="6">
    <source>
        <dbReference type="SAM" id="Phobius"/>
    </source>
</evidence>
<gene>
    <name evidence="7" type="primary">livM_1</name>
    <name evidence="7" type="ORF">XM38_030890</name>
</gene>
<dbReference type="InterPro" id="IPR001851">
    <property type="entry name" value="ABC_transp_permease"/>
</dbReference>
<feature type="transmembrane region" description="Helical" evidence="6">
    <location>
        <begin position="233"/>
        <end position="261"/>
    </location>
</feature>
<dbReference type="CDD" id="cd06581">
    <property type="entry name" value="TM_PBP1_LivM_like"/>
    <property type="match status" value="1"/>
</dbReference>
<proteinExistence type="predicted"/>
<name>A0A1Z3HPB6_9CYAN</name>
<feature type="transmembrane region" description="Helical" evidence="6">
    <location>
        <begin position="6"/>
        <end position="29"/>
    </location>
</feature>
<feature type="transmembrane region" description="Helical" evidence="6">
    <location>
        <begin position="100"/>
        <end position="116"/>
    </location>
</feature>
<feature type="transmembrane region" description="Helical" evidence="6">
    <location>
        <begin position="145"/>
        <end position="163"/>
    </location>
</feature>
<dbReference type="PANTHER" id="PTHR30482">
    <property type="entry name" value="HIGH-AFFINITY BRANCHED-CHAIN AMINO ACID TRANSPORT SYSTEM PERMEASE"/>
    <property type="match status" value="1"/>
</dbReference>
<dbReference type="RefSeq" id="WP_187329419.1">
    <property type="nucleotide sequence ID" value="NZ_CP021983.2"/>
</dbReference>
<keyword evidence="3 6" id="KW-0812">Transmembrane</keyword>
<comment type="subcellular location">
    <subcellularLocation>
        <location evidence="1">Cell membrane</location>
        <topology evidence="1">Multi-pass membrane protein</topology>
    </subcellularLocation>
</comment>
<keyword evidence="2" id="KW-1003">Cell membrane</keyword>
<protein>
    <submittedName>
        <fullName evidence="7">High-affinity branched-chain amino acid transport system permease protein LivM</fullName>
    </submittedName>
</protein>
<evidence type="ECO:0000256" key="2">
    <source>
        <dbReference type="ARBA" id="ARBA00022475"/>
    </source>
</evidence>
<dbReference type="KEGG" id="hhg:XM38_030890"/>
<evidence type="ECO:0000256" key="1">
    <source>
        <dbReference type="ARBA" id="ARBA00004651"/>
    </source>
</evidence>
<keyword evidence="4 6" id="KW-1133">Transmembrane helix</keyword>
<evidence type="ECO:0000256" key="4">
    <source>
        <dbReference type="ARBA" id="ARBA00022989"/>
    </source>
</evidence>
<dbReference type="Pfam" id="PF02653">
    <property type="entry name" value="BPD_transp_2"/>
    <property type="match status" value="1"/>
</dbReference>
<dbReference type="GO" id="GO:0015658">
    <property type="term" value="F:branched-chain amino acid transmembrane transporter activity"/>
    <property type="evidence" value="ECO:0007669"/>
    <property type="project" value="InterPro"/>
</dbReference>
<sequence length="323" mass="34426">MDLGGLLAFGIFFATLASIYAILTLGLNIQWGYAGMLNIGVGAFFAVGAYTSAIATTPQSDNYIGGFELPMVVGLLLAMAVAGILAGLIGIITLGLRSDYLAIATIGIAEIVRLVLKNEAWLTNGVRGIAGIANPFTGLLPGANGLLYLAGVLVILGLVFWASDRAYRSPWGRVLRALREDEPASQAAGKNVLVFRLQAFILGAMFMGLAGALYAHFVAFISPEAFQPEFATFIVWVMLIAGGSGNTRGAVLGAIAIWALWSGTELITNLVPVAWVTRASALRLLLIGGLLQVILLARPEGIWPEHPPQPIDSEPKRRWRLRR</sequence>
<reference evidence="7 8" key="1">
    <citation type="journal article" date="2016" name="Biochim. Biophys. Acta">
        <title>Characterization of red-shifted phycobilisomes isolated from the chlorophyll f-containing cyanobacterium Halomicronema hongdechloris.</title>
        <authorList>
            <person name="Li Y."/>
            <person name="Lin Y."/>
            <person name="Garvey C.J."/>
            <person name="Birch D."/>
            <person name="Corkery R.W."/>
            <person name="Loughlin P.C."/>
            <person name="Scheer H."/>
            <person name="Willows R.D."/>
            <person name="Chen M."/>
        </authorList>
    </citation>
    <scope>NUCLEOTIDE SEQUENCE [LARGE SCALE GENOMIC DNA]</scope>
    <source>
        <strain evidence="7 8">C2206</strain>
    </source>
</reference>
<dbReference type="EMBL" id="CP021983">
    <property type="protein sequence ID" value="ASC72135.1"/>
    <property type="molecule type" value="Genomic_DNA"/>
</dbReference>
<dbReference type="PANTHER" id="PTHR30482:SF10">
    <property type="entry name" value="HIGH-AFFINITY BRANCHED-CHAIN AMINO ACID TRANSPORT PROTEIN BRAE"/>
    <property type="match status" value="1"/>
</dbReference>
<dbReference type="AlphaFoldDB" id="A0A1Z3HPB6"/>
<evidence type="ECO:0000256" key="5">
    <source>
        <dbReference type="ARBA" id="ARBA00023136"/>
    </source>
</evidence>
<evidence type="ECO:0000313" key="7">
    <source>
        <dbReference type="EMBL" id="ASC72135.1"/>
    </source>
</evidence>
<dbReference type="Proteomes" id="UP000191901">
    <property type="component" value="Chromosome"/>
</dbReference>
<feature type="transmembrane region" description="Helical" evidence="6">
    <location>
        <begin position="199"/>
        <end position="221"/>
    </location>
</feature>
<keyword evidence="8" id="KW-1185">Reference proteome</keyword>
<feature type="transmembrane region" description="Helical" evidence="6">
    <location>
        <begin position="36"/>
        <end position="57"/>
    </location>
</feature>
<feature type="transmembrane region" description="Helical" evidence="6">
    <location>
        <begin position="69"/>
        <end position="93"/>
    </location>
</feature>
<evidence type="ECO:0000256" key="3">
    <source>
        <dbReference type="ARBA" id="ARBA00022692"/>
    </source>
</evidence>
<dbReference type="GO" id="GO:0005886">
    <property type="term" value="C:plasma membrane"/>
    <property type="evidence" value="ECO:0007669"/>
    <property type="project" value="UniProtKB-SubCell"/>
</dbReference>
<organism evidence="7 8">
    <name type="scientific">Halomicronema hongdechloris C2206</name>
    <dbReference type="NCBI Taxonomy" id="1641165"/>
    <lineage>
        <taxon>Bacteria</taxon>
        <taxon>Bacillati</taxon>
        <taxon>Cyanobacteriota</taxon>
        <taxon>Cyanophyceae</taxon>
        <taxon>Nodosilineales</taxon>
        <taxon>Nodosilineaceae</taxon>
        <taxon>Halomicronema</taxon>
    </lineage>
</organism>